<dbReference type="Proteomes" id="UP000199444">
    <property type="component" value="Unassembled WGS sequence"/>
</dbReference>
<dbReference type="InterPro" id="IPR009100">
    <property type="entry name" value="AcylCoA_DH/oxidase_NM_dom_sf"/>
</dbReference>
<dbReference type="SUPFAM" id="SSF56645">
    <property type="entry name" value="Acyl-CoA dehydrogenase NM domain-like"/>
    <property type="match status" value="1"/>
</dbReference>
<dbReference type="Pfam" id="PF02770">
    <property type="entry name" value="Acyl-CoA_dh_M"/>
    <property type="match status" value="1"/>
</dbReference>
<dbReference type="InterPro" id="IPR036250">
    <property type="entry name" value="AcylCo_DH-like_C"/>
</dbReference>
<evidence type="ECO:0000259" key="9">
    <source>
        <dbReference type="Pfam" id="PF02770"/>
    </source>
</evidence>
<dbReference type="AlphaFoldDB" id="A0A1H1EQ84"/>
<reference evidence="11 12" key="1">
    <citation type="submission" date="2016-10" db="EMBL/GenBank/DDBJ databases">
        <authorList>
            <person name="de Groot N.N."/>
        </authorList>
    </citation>
    <scope>NUCLEOTIDE SEQUENCE [LARGE SCALE GENOMIC DNA]</scope>
    <source>
        <strain evidence="11 12">CGMCC 1.10449</strain>
    </source>
</reference>
<protein>
    <submittedName>
        <fullName evidence="11">Acyl-CoA dehydrogenase</fullName>
    </submittedName>
</protein>
<organism evidence="11 12">
    <name type="scientific">Virgibacillus salinus</name>
    <dbReference type="NCBI Taxonomy" id="553311"/>
    <lineage>
        <taxon>Bacteria</taxon>
        <taxon>Bacillati</taxon>
        <taxon>Bacillota</taxon>
        <taxon>Bacilli</taxon>
        <taxon>Bacillales</taxon>
        <taxon>Bacillaceae</taxon>
        <taxon>Virgibacillus</taxon>
    </lineage>
</organism>
<feature type="domain" description="Acyl-CoA dehydrogenase/oxidase N-terminal" evidence="10">
    <location>
        <begin position="11"/>
        <end position="130"/>
    </location>
</feature>
<feature type="domain" description="Acyl-CoA dehydrogenase/oxidase C-terminal" evidence="8">
    <location>
        <begin position="247"/>
        <end position="395"/>
    </location>
</feature>
<dbReference type="GO" id="GO:0050660">
    <property type="term" value="F:flavin adenine dinucleotide binding"/>
    <property type="evidence" value="ECO:0007669"/>
    <property type="project" value="InterPro"/>
</dbReference>
<feature type="domain" description="Acyl-CoA oxidase/dehydrogenase middle" evidence="9">
    <location>
        <begin position="134"/>
        <end position="229"/>
    </location>
</feature>
<accession>A0A1H1EQ84</accession>
<name>A0A1H1EQ84_9BACI</name>
<dbReference type="RefSeq" id="WP_092493753.1">
    <property type="nucleotide sequence ID" value="NZ_FNKD01000003.1"/>
</dbReference>
<keyword evidence="12" id="KW-1185">Reference proteome</keyword>
<dbReference type="InterPro" id="IPR037069">
    <property type="entry name" value="AcylCoA_DH/ox_N_sf"/>
</dbReference>
<dbReference type="Gene3D" id="2.40.110.10">
    <property type="entry name" value="Butyryl-CoA Dehydrogenase, subunit A, domain 2"/>
    <property type="match status" value="1"/>
</dbReference>
<evidence type="ECO:0000313" key="12">
    <source>
        <dbReference type="Proteomes" id="UP000199444"/>
    </source>
</evidence>
<dbReference type="GO" id="GO:0005737">
    <property type="term" value="C:cytoplasm"/>
    <property type="evidence" value="ECO:0007669"/>
    <property type="project" value="TreeGrafter"/>
</dbReference>
<dbReference type="GO" id="GO:0003995">
    <property type="term" value="F:acyl-CoA dehydrogenase activity"/>
    <property type="evidence" value="ECO:0007669"/>
    <property type="project" value="TreeGrafter"/>
</dbReference>
<comment type="cofactor">
    <cofactor evidence="1 7">
        <name>FAD</name>
        <dbReference type="ChEBI" id="CHEBI:57692"/>
    </cofactor>
</comment>
<dbReference type="Gene3D" id="1.20.140.10">
    <property type="entry name" value="Butyryl-CoA Dehydrogenase, subunit A, domain 3"/>
    <property type="match status" value="1"/>
</dbReference>
<dbReference type="InterPro" id="IPR050741">
    <property type="entry name" value="Acyl-CoA_dehydrogenase"/>
</dbReference>
<dbReference type="CDD" id="cd01155">
    <property type="entry name" value="ACAD_FadE2"/>
    <property type="match status" value="1"/>
</dbReference>
<dbReference type="STRING" id="553311.SAMN05216231_2990"/>
<dbReference type="PANTHER" id="PTHR48083:SF13">
    <property type="entry name" value="ACYL-COA DEHYDROGENASE FAMILY MEMBER 11"/>
    <property type="match status" value="1"/>
</dbReference>
<dbReference type="GO" id="GO:0033539">
    <property type="term" value="P:fatty acid beta-oxidation using acyl-CoA dehydrogenase"/>
    <property type="evidence" value="ECO:0007669"/>
    <property type="project" value="TreeGrafter"/>
</dbReference>
<evidence type="ECO:0000259" key="8">
    <source>
        <dbReference type="Pfam" id="PF00441"/>
    </source>
</evidence>
<proteinExistence type="inferred from homology"/>
<dbReference type="SUPFAM" id="SSF47203">
    <property type="entry name" value="Acyl-CoA dehydrogenase C-terminal domain-like"/>
    <property type="match status" value="1"/>
</dbReference>
<dbReference type="InterPro" id="IPR046373">
    <property type="entry name" value="Acyl-CoA_Oxase/DH_mid-dom_sf"/>
</dbReference>
<dbReference type="FunFam" id="2.40.110.10:FF:000002">
    <property type="entry name" value="Acyl-CoA dehydrogenase fadE12"/>
    <property type="match status" value="1"/>
</dbReference>
<dbReference type="InterPro" id="IPR013786">
    <property type="entry name" value="AcylCoA_DH/ox_N"/>
</dbReference>
<sequence>MDFSYSVKVVELQKKLSRFMEEHVYPNEKVYKDQLNQQKSRWAYIPPVMEELKQKAKAEGLWNLFLPESEYGAGLTNQEYAPLCEIMGKSLIGPEVFNCSAPDTGNMEVLVRYGTEQQKKQWLEPLLAGEIRSCFSMTEPDVASSDATNIEASIVRDGDEYVINGRKWWSSGAGDPRCEIAIVMGKNNPEVARHEQQSMILVPLNTPGVKIERMLPVFGYDDAPHGHAEILYDNVRVPAENMLWDEGKGFAIAQGRLGPGRIHHCMRLIGSAERALEDLCKRIQSRVAFGKKIAEQGVVQEWVADSRIEIEQARLLTLKAAYMMDTVGNKEAKTEIAMIKVVAPNMALKVIDRAIQAFGGAGVSGDVNLAHHWASARTLRIADGPDEVHRRQVARLELKKYS</sequence>
<evidence type="ECO:0000256" key="7">
    <source>
        <dbReference type="RuleBase" id="RU362125"/>
    </source>
</evidence>
<dbReference type="Gene3D" id="1.10.540.10">
    <property type="entry name" value="Acyl-CoA dehydrogenase/oxidase, N-terminal domain"/>
    <property type="match status" value="1"/>
</dbReference>
<keyword evidence="4 7" id="KW-0285">Flavoprotein</keyword>
<dbReference type="InterPro" id="IPR006091">
    <property type="entry name" value="Acyl-CoA_Oxase/DH_mid-dom"/>
</dbReference>
<evidence type="ECO:0000256" key="1">
    <source>
        <dbReference type="ARBA" id="ARBA00001974"/>
    </source>
</evidence>
<evidence type="ECO:0000256" key="3">
    <source>
        <dbReference type="ARBA" id="ARBA00011738"/>
    </source>
</evidence>
<keyword evidence="5 7" id="KW-0274">FAD</keyword>
<evidence type="ECO:0000259" key="10">
    <source>
        <dbReference type="Pfam" id="PF02771"/>
    </source>
</evidence>
<keyword evidence="6 7" id="KW-0560">Oxidoreductase</keyword>
<dbReference type="Pfam" id="PF02771">
    <property type="entry name" value="Acyl-CoA_dh_N"/>
    <property type="match status" value="1"/>
</dbReference>
<evidence type="ECO:0000256" key="5">
    <source>
        <dbReference type="ARBA" id="ARBA00022827"/>
    </source>
</evidence>
<evidence type="ECO:0000256" key="6">
    <source>
        <dbReference type="ARBA" id="ARBA00023002"/>
    </source>
</evidence>
<evidence type="ECO:0000256" key="2">
    <source>
        <dbReference type="ARBA" id="ARBA00009347"/>
    </source>
</evidence>
<dbReference type="EMBL" id="FNKD01000003">
    <property type="protein sequence ID" value="SDQ90744.1"/>
    <property type="molecule type" value="Genomic_DNA"/>
</dbReference>
<dbReference type="InterPro" id="IPR009075">
    <property type="entry name" value="AcylCo_DH/oxidase_C"/>
</dbReference>
<dbReference type="Pfam" id="PF00441">
    <property type="entry name" value="Acyl-CoA_dh_1"/>
    <property type="match status" value="1"/>
</dbReference>
<gene>
    <name evidence="11" type="ORF">SAMN05216231_2990</name>
</gene>
<evidence type="ECO:0000313" key="11">
    <source>
        <dbReference type="EMBL" id="SDQ90744.1"/>
    </source>
</evidence>
<comment type="similarity">
    <text evidence="2 7">Belongs to the acyl-CoA dehydrogenase family.</text>
</comment>
<dbReference type="PANTHER" id="PTHR48083">
    <property type="entry name" value="MEDIUM-CHAIN SPECIFIC ACYL-COA DEHYDROGENASE, MITOCHONDRIAL-RELATED"/>
    <property type="match status" value="1"/>
</dbReference>
<comment type="subunit">
    <text evidence="3">Homodimer.</text>
</comment>
<dbReference type="FunFam" id="1.20.140.10:FF:000018">
    <property type="entry name" value="Acyl-CoA dehydrogenase family member 10"/>
    <property type="match status" value="1"/>
</dbReference>
<evidence type="ECO:0000256" key="4">
    <source>
        <dbReference type="ARBA" id="ARBA00022630"/>
    </source>
</evidence>